<evidence type="ECO:0000313" key="14">
    <source>
        <dbReference type="Proteomes" id="UP000190541"/>
    </source>
</evidence>
<name>A0A1T5A3A1_9SPHI</name>
<feature type="transmembrane region" description="Helical" evidence="12">
    <location>
        <begin position="384"/>
        <end position="405"/>
    </location>
</feature>
<evidence type="ECO:0000256" key="8">
    <source>
        <dbReference type="ARBA" id="ARBA00023065"/>
    </source>
</evidence>
<proteinExistence type="inferred from homology"/>
<feature type="transmembrane region" description="Helical" evidence="12">
    <location>
        <begin position="265"/>
        <end position="284"/>
    </location>
</feature>
<feature type="transmembrane region" description="Helical" evidence="12">
    <location>
        <begin position="523"/>
        <end position="543"/>
    </location>
</feature>
<dbReference type="GO" id="GO:0015293">
    <property type="term" value="F:symporter activity"/>
    <property type="evidence" value="ECO:0007669"/>
    <property type="project" value="TreeGrafter"/>
</dbReference>
<evidence type="ECO:0000256" key="11">
    <source>
        <dbReference type="RuleBase" id="RU362091"/>
    </source>
</evidence>
<feature type="transmembrane region" description="Helical" evidence="12">
    <location>
        <begin position="118"/>
        <end position="139"/>
    </location>
</feature>
<evidence type="ECO:0000256" key="12">
    <source>
        <dbReference type="SAM" id="Phobius"/>
    </source>
</evidence>
<evidence type="ECO:0000256" key="6">
    <source>
        <dbReference type="ARBA" id="ARBA00022989"/>
    </source>
</evidence>
<reference evidence="13 14" key="1">
    <citation type="submission" date="2017-02" db="EMBL/GenBank/DDBJ databases">
        <authorList>
            <person name="Peterson S.W."/>
        </authorList>
    </citation>
    <scope>NUCLEOTIDE SEQUENCE [LARGE SCALE GENOMIC DNA]</scope>
    <source>
        <strain evidence="13 14">DSM 22899</strain>
    </source>
</reference>
<evidence type="ECO:0000256" key="10">
    <source>
        <dbReference type="ARBA" id="ARBA00023201"/>
    </source>
</evidence>
<keyword evidence="3" id="KW-0813">Transport</keyword>
<dbReference type="InterPro" id="IPR051163">
    <property type="entry name" value="Sodium:Solute_Symporter_SSF"/>
</dbReference>
<dbReference type="Pfam" id="PF00474">
    <property type="entry name" value="SSF"/>
    <property type="match status" value="1"/>
</dbReference>
<dbReference type="Gene3D" id="1.20.1730.10">
    <property type="entry name" value="Sodium/glucose cotransporter"/>
    <property type="match status" value="1"/>
</dbReference>
<dbReference type="InterPro" id="IPR001734">
    <property type="entry name" value="Na/solute_symporter"/>
</dbReference>
<comment type="similarity">
    <text evidence="2 11">Belongs to the sodium:solute symporter (SSF) (TC 2.A.21) family.</text>
</comment>
<dbReference type="AlphaFoldDB" id="A0A1T5A3A1"/>
<protein>
    <submittedName>
        <fullName evidence="13">Transporter, SSS family</fullName>
    </submittedName>
</protein>
<evidence type="ECO:0000256" key="1">
    <source>
        <dbReference type="ARBA" id="ARBA00004651"/>
    </source>
</evidence>
<keyword evidence="9 12" id="KW-0472">Membrane</keyword>
<dbReference type="OrthoDB" id="9761931at2"/>
<evidence type="ECO:0000256" key="5">
    <source>
        <dbReference type="ARBA" id="ARBA00022692"/>
    </source>
</evidence>
<feature type="transmembrane region" description="Helical" evidence="12">
    <location>
        <begin position="71"/>
        <end position="92"/>
    </location>
</feature>
<keyword evidence="6 12" id="KW-1133">Transmembrane helix</keyword>
<keyword evidence="4" id="KW-1003">Cell membrane</keyword>
<feature type="transmembrane region" description="Helical" evidence="12">
    <location>
        <begin position="304"/>
        <end position="322"/>
    </location>
</feature>
<feature type="transmembrane region" description="Helical" evidence="12">
    <location>
        <begin position="224"/>
        <end position="244"/>
    </location>
</feature>
<dbReference type="PANTHER" id="PTHR42985">
    <property type="entry name" value="SODIUM-COUPLED MONOCARBOXYLATE TRANSPORTER"/>
    <property type="match status" value="1"/>
</dbReference>
<dbReference type="PANTHER" id="PTHR42985:SF40">
    <property type="entry name" value="LD47995P-RELATED"/>
    <property type="match status" value="1"/>
</dbReference>
<dbReference type="EMBL" id="FUYS01000001">
    <property type="protein sequence ID" value="SKB29355.1"/>
    <property type="molecule type" value="Genomic_DNA"/>
</dbReference>
<evidence type="ECO:0000256" key="7">
    <source>
        <dbReference type="ARBA" id="ARBA00023053"/>
    </source>
</evidence>
<comment type="subcellular location">
    <subcellularLocation>
        <location evidence="1">Cell membrane</location>
        <topology evidence="1">Multi-pass membrane protein</topology>
    </subcellularLocation>
</comment>
<feature type="transmembrane region" description="Helical" evidence="12">
    <location>
        <begin position="178"/>
        <end position="196"/>
    </location>
</feature>
<sequence length="549" mass="59718">MTTLDYWVIVIFSIGILVAGLSMSDRKADMQSYFGASGALPWWMSGLSLYMGFFSAGTFVVWGAIAYEQGWVAITIQWMMAIAGFLIGRFIAPRWRQTGVLTAAEFVQQRFGSGVHKFYTYVFLLMSFAYNGAFLYPVAKLVNVSTGLPSHYAIMLFGLMAVLYTTSGGLWAVIVTNVLQFVVLTAAVMIVVPLAFERVGGIPAFVSAAPEGFFNLTGGEYTPWFIAAFGLYNMVFIGGNWAYVQRYTSVPTKREAKKVGYLFGWLYLISPVVWMLPPMLYRMVDGNLAGLENEGAYLMMCKEVLPAGLMGLMITGMIFATTDSVNASLNVSSAVFTNDVYKRINPGATNRSLMWVARLSTLAFGMITVLVALMVPAMGGIVEVVLSIGALTGVPLYGPAIWALFSRRQTAFSVLFTTLVSLAINVFFKFGAPPLLNVMLDRMQETVLGVSLPIMLLAIFEVVYRRRPYRIATSADAAADGAEVASHGKQQSALAIKTVALALLGVGLMIMVLGLLAASGRPAVLTIAFMIVALGTCLLRMAYRKRTIS</sequence>
<evidence type="ECO:0000313" key="13">
    <source>
        <dbReference type="EMBL" id="SKB29355.1"/>
    </source>
</evidence>
<dbReference type="CDD" id="cd11477">
    <property type="entry name" value="SLC5sbd_u1"/>
    <property type="match status" value="1"/>
</dbReference>
<evidence type="ECO:0000256" key="9">
    <source>
        <dbReference type="ARBA" id="ARBA00023136"/>
    </source>
</evidence>
<evidence type="ECO:0000256" key="4">
    <source>
        <dbReference type="ARBA" id="ARBA00022475"/>
    </source>
</evidence>
<feature type="transmembrane region" description="Helical" evidence="12">
    <location>
        <begin position="499"/>
        <end position="517"/>
    </location>
</feature>
<keyword evidence="14" id="KW-1185">Reference proteome</keyword>
<feature type="transmembrane region" description="Helical" evidence="12">
    <location>
        <begin position="359"/>
        <end position="378"/>
    </location>
</feature>
<keyword evidence="8" id="KW-0406">Ion transport</keyword>
<feature type="transmembrane region" description="Helical" evidence="12">
    <location>
        <begin position="6"/>
        <end position="23"/>
    </location>
</feature>
<evidence type="ECO:0000256" key="2">
    <source>
        <dbReference type="ARBA" id="ARBA00006434"/>
    </source>
</evidence>
<keyword evidence="10" id="KW-0739">Sodium transport</keyword>
<dbReference type="Proteomes" id="UP000190541">
    <property type="component" value="Unassembled WGS sequence"/>
</dbReference>
<dbReference type="PROSITE" id="PS50283">
    <property type="entry name" value="NA_SOLUT_SYMP_3"/>
    <property type="match status" value="1"/>
</dbReference>
<feature type="transmembrane region" description="Helical" evidence="12">
    <location>
        <begin position="447"/>
        <end position="464"/>
    </location>
</feature>
<dbReference type="STRING" id="623280.SAMN05660226_00514"/>
<organism evidence="13 14">
    <name type="scientific">Parapedobacter luteus</name>
    <dbReference type="NCBI Taxonomy" id="623280"/>
    <lineage>
        <taxon>Bacteria</taxon>
        <taxon>Pseudomonadati</taxon>
        <taxon>Bacteroidota</taxon>
        <taxon>Sphingobacteriia</taxon>
        <taxon>Sphingobacteriales</taxon>
        <taxon>Sphingobacteriaceae</taxon>
        <taxon>Parapedobacter</taxon>
    </lineage>
</organism>
<dbReference type="GO" id="GO:0005886">
    <property type="term" value="C:plasma membrane"/>
    <property type="evidence" value="ECO:0007669"/>
    <property type="project" value="UniProtKB-SubCell"/>
</dbReference>
<accession>A0A1T5A3A1</accession>
<keyword evidence="5 12" id="KW-0812">Transmembrane</keyword>
<feature type="transmembrane region" description="Helical" evidence="12">
    <location>
        <begin position="412"/>
        <end position="432"/>
    </location>
</feature>
<dbReference type="GO" id="GO:0006814">
    <property type="term" value="P:sodium ion transport"/>
    <property type="evidence" value="ECO:0007669"/>
    <property type="project" value="UniProtKB-KW"/>
</dbReference>
<feature type="transmembrane region" description="Helical" evidence="12">
    <location>
        <begin position="43"/>
        <end position="65"/>
    </location>
</feature>
<evidence type="ECO:0000256" key="3">
    <source>
        <dbReference type="ARBA" id="ARBA00022448"/>
    </source>
</evidence>
<gene>
    <name evidence="13" type="ORF">SAMN05660226_00514</name>
</gene>
<dbReference type="RefSeq" id="WP_079715236.1">
    <property type="nucleotide sequence ID" value="NZ_FUYS01000001.1"/>
</dbReference>
<keyword evidence="7" id="KW-0915">Sodium</keyword>
<dbReference type="InterPro" id="IPR038377">
    <property type="entry name" value="Na/Glc_symporter_sf"/>
</dbReference>
<feature type="transmembrane region" description="Helical" evidence="12">
    <location>
        <begin position="151"/>
        <end position="171"/>
    </location>
</feature>